<comment type="caution">
    <text evidence="2">The sequence shown here is derived from an EMBL/GenBank/DDBJ whole genome shotgun (WGS) entry which is preliminary data.</text>
</comment>
<evidence type="ECO:0000313" key="2">
    <source>
        <dbReference type="EMBL" id="TEB28232.1"/>
    </source>
</evidence>
<organism evidence="2 3">
    <name type="scientific">Coprinellus micaceus</name>
    <name type="common">Glistening ink-cap mushroom</name>
    <name type="synonym">Coprinus micaceus</name>
    <dbReference type="NCBI Taxonomy" id="71717"/>
    <lineage>
        <taxon>Eukaryota</taxon>
        <taxon>Fungi</taxon>
        <taxon>Dikarya</taxon>
        <taxon>Basidiomycota</taxon>
        <taxon>Agaricomycotina</taxon>
        <taxon>Agaricomycetes</taxon>
        <taxon>Agaricomycetidae</taxon>
        <taxon>Agaricales</taxon>
        <taxon>Agaricineae</taxon>
        <taxon>Psathyrellaceae</taxon>
        <taxon>Coprinellus</taxon>
    </lineage>
</organism>
<keyword evidence="3" id="KW-1185">Reference proteome</keyword>
<proteinExistence type="predicted"/>
<evidence type="ECO:0000256" key="1">
    <source>
        <dbReference type="SAM" id="MobiDB-lite"/>
    </source>
</evidence>
<dbReference type="EMBL" id="QPFP01000034">
    <property type="protein sequence ID" value="TEB28232.1"/>
    <property type="molecule type" value="Genomic_DNA"/>
</dbReference>
<feature type="region of interest" description="Disordered" evidence="1">
    <location>
        <begin position="1"/>
        <end position="30"/>
    </location>
</feature>
<accession>A0A4Y7T3Q2</accession>
<dbReference type="AlphaFoldDB" id="A0A4Y7T3Q2"/>
<reference evidence="2 3" key="1">
    <citation type="journal article" date="2019" name="Nat. Ecol. Evol.">
        <title>Megaphylogeny resolves global patterns of mushroom evolution.</title>
        <authorList>
            <person name="Varga T."/>
            <person name="Krizsan K."/>
            <person name="Foldi C."/>
            <person name="Dima B."/>
            <person name="Sanchez-Garcia M."/>
            <person name="Sanchez-Ramirez S."/>
            <person name="Szollosi G.J."/>
            <person name="Szarkandi J.G."/>
            <person name="Papp V."/>
            <person name="Albert L."/>
            <person name="Andreopoulos W."/>
            <person name="Angelini C."/>
            <person name="Antonin V."/>
            <person name="Barry K.W."/>
            <person name="Bougher N.L."/>
            <person name="Buchanan P."/>
            <person name="Buyck B."/>
            <person name="Bense V."/>
            <person name="Catcheside P."/>
            <person name="Chovatia M."/>
            <person name="Cooper J."/>
            <person name="Damon W."/>
            <person name="Desjardin D."/>
            <person name="Finy P."/>
            <person name="Geml J."/>
            <person name="Haridas S."/>
            <person name="Hughes K."/>
            <person name="Justo A."/>
            <person name="Karasinski D."/>
            <person name="Kautmanova I."/>
            <person name="Kiss B."/>
            <person name="Kocsube S."/>
            <person name="Kotiranta H."/>
            <person name="LaButti K.M."/>
            <person name="Lechner B.E."/>
            <person name="Liimatainen K."/>
            <person name="Lipzen A."/>
            <person name="Lukacs Z."/>
            <person name="Mihaltcheva S."/>
            <person name="Morgado L.N."/>
            <person name="Niskanen T."/>
            <person name="Noordeloos M.E."/>
            <person name="Ohm R.A."/>
            <person name="Ortiz-Santana B."/>
            <person name="Ovrebo C."/>
            <person name="Racz N."/>
            <person name="Riley R."/>
            <person name="Savchenko A."/>
            <person name="Shiryaev A."/>
            <person name="Soop K."/>
            <person name="Spirin V."/>
            <person name="Szebenyi C."/>
            <person name="Tomsovsky M."/>
            <person name="Tulloss R.E."/>
            <person name="Uehling J."/>
            <person name="Grigoriev I.V."/>
            <person name="Vagvolgyi C."/>
            <person name="Papp T."/>
            <person name="Martin F.M."/>
            <person name="Miettinen O."/>
            <person name="Hibbett D.S."/>
            <person name="Nagy L.G."/>
        </authorList>
    </citation>
    <scope>NUCLEOTIDE SEQUENCE [LARGE SCALE GENOMIC DNA]</scope>
    <source>
        <strain evidence="2 3">FP101781</strain>
    </source>
</reference>
<protein>
    <submittedName>
        <fullName evidence="2">Uncharacterized protein</fullName>
    </submittedName>
</protein>
<sequence length="196" mass="21448">MEKKADYYPDTKNINAENSRLEHYGSPQVPNESVSYFARADGVHLGGDLNIAHYLNGDAAQARHQNSPSDGGSNVHQPSGGSPPSRPQPNPLQDDRPTSLTPAPTEHEQPPASSSKGKRPVLQIPAQPPKYTIGVLLTIHAQSHLTVAKMEAIGRELRKARRSIRDDTWIAQVGFMHGRKDFLGQVKEPGLYGPEH</sequence>
<name>A0A4Y7T3Q2_COPMI</name>
<evidence type="ECO:0000313" key="3">
    <source>
        <dbReference type="Proteomes" id="UP000298030"/>
    </source>
</evidence>
<feature type="region of interest" description="Disordered" evidence="1">
    <location>
        <begin position="61"/>
        <end position="123"/>
    </location>
</feature>
<dbReference type="Proteomes" id="UP000298030">
    <property type="component" value="Unassembled WGS sequence"/>
</dbReference>
<gene>
    <name evidence="2" type="ORF">FA13DRAFT_1815969</name>
</gene>
<feature type="compositionally biased region" description="Polar residues" evidence="1">
    <location>
        <begin position="63"/>
        <end position="76"/>
    </location>
</feature>